<name>A0A8S5M4K7_9CAUD</name>
<protein>
    <submittedName>
        <fullName evidence="1">Uncharacterized protein</fullName>
    </submittedName>
</protein>
<organism evidence="1">
    <name type="scientific">Siphoviridae sp. ctMYd37</name>
    <dbReference type="NCBI Taxonomy" id="2826260"/>
    <lineage>
        <taxon>Viruses</taxon>
        <taxon>Duplodnaviria</taxon>
        <taxon>Heunggongvirae</taxon>
        <taxon>Uroviricota</taxon>
        <taxon>Caudoviricetes</taxon>
    </lineage>
</organism>
<accession>A0A8S5M4K7</accession>
<proteinExistence type="predicted"/>
<reference evidence="1" key="1">
    <citation type="journal article" date="2021" name="Proc. Natl. Acad. Sci. U.S.A.">
        <title>A Catalog of Tens of Thousands of Viruses from Human Metagenomes Reveals Hidden Associations with Chronic Diseases.</title>
        <authorList>
            <person name="Tisza M.J."/>
            <person name="Buck C.B."/>
        </authorList>
    </citation>
    <scope>NUCLEOTIDE SEQUENCE</scope>
    <source>
        <strain evidence="1">CtMYd37</strain>
    </source>
</reference>
<sequence>MKGYQFFMQDFKVNILGSEWSVKFGSKEAYPNLTNIDGYTDFSIREIVVDDMKASQGQIGAKADLGSYQKQVVRHEIIHAFLLESGLDSNSNSADNWAVNEEMVDWFAIQSPKIFKVFSELELM</sequence>
<evidence type="ECO:0000313" key="1">
    <source>
        <dbReference type="EMBL" id="DAD77162.1"/>
    </source>
</evidence>
<dbReference type="EMBL" id="BK014818">
    <property type="protein sequence ID" value="DAD77162.1"/>
    <property type="molecule type" value="Genomic_DNA"/>
</dbReference>